<dbReference type="GO" id="GO:0015431">
    <property type="term" value="F:ABC-type glutathione S-conjugate transporter activity"/>
    <property type="evidence" value="ECO:0007669"/>
    <property type="project" value="UniProtKB-EC"/>
</dbReference>
<dbReference type="FunFam" id="3.40.50.300:FF:000997">
    <property type="entry name" value="Multidrug resistance-associated protein 1"/>
    <property type="match status" value="1"/>
</dbReference>
<organism evidence="17 18">
    <name type="scientific">Brachionus plicatilis</name>
    <name type="common">Marine rotifer</name>
    <name type="synonym">Brachionus muelleri</name>
    <dbReference type="NCBI Taxonomy" id="10195"/>
    <lineage>
        <taxon>Eukaryota</taxon>
        <taxon>Metazoa</taxon>
        <taxon>Spiralia</taxon>
        <taxon>Gnathifera</taxon>
        <taxon>Rotifera</taxon>
        <taxon>Eurotatoria</taxon>
        <taxon>Monogononta</taxon>
        <taxon>Pseudotrocha</taxon>
        <taxon>Ploima</taxon>
        <taxon>Brachionidae</taxon>
        <taxon>Brachionus</taxon>
    </lineage>
</organism>
<gene>
    <name evidence="17" type="ORF">BpHYR1_021821</name>
</gene>
<feature type="domain" description="ABC transporter" evidence="15">
    <location>
        <begin position="1279"/>
        <end position="1513"/>
    </location>
</feature>
<feature type="transmembrane region" description="Helical" evidence="14">
    <location>
        <begin position="1090"/>
        <end position="1115"/>
    </location>
</feature>
<feature type="domain" description="ABC transmembrane type-1" evidence="16">
    <location>
        <begin position="365"/>
        <end position="647"/>
    </location>
</feature>
<dbReference type="Pfam" id="PF00664">
    <property type="entry name" value="ABC_membrane"/>
    <property type="match status" value="2"/>
</dbReference>
<keyword evidence="6" id="KW-0677">Repeat</keyword>
<comment type="catalytic activity">
    <reaction evidence="12">
        <text>leukotriene C4(in) + ATP + H2O = leukotriene C4(out) + ADP + phosphate + H(+)</text>
        <dbReference type="Rhea" id="RHEA:38963"/>
        <dbReference type="ChEBI" id="CHEBI:15377"/>
        <dbReference type="ChEBI" id="CHEBI:15378"/>
        <dbReference type="ChEBI" id="CHEBI:30616"/>
        <dbReference type="ChEBI" id="CHEBI:43474"/>
        <dbReference type="ChEBI" id="CHEBI:57973"/>
        <dbReference type="ChEBI" id="CHEBI:456216"/>
    </reaction>
    <physiologicalReaction direction="left-to-right" evidence="12">
        <dbReference type="Rhea" id="RHEA:38964"/>
    </physiologicalReaction>
</comment>
<comment type="subcellular location">
    <subcellularLocation>
        <location evidence="1">Vacuole membrane</location>
        <topology evidence="1">Multi-pass membrane protein</topology>
    </subcellularLocation>
</comment>
<evidence type="ECO:0000313" key="17">
    <source>
        <dbReference type="EMBL" id="RNA42722.1"/>
    </source>
</evidence>
<comment type="similarity">
    <text evidence="2">Belongs to the ABC transporter superfamily. ABCC family. Conjugate transporter (TC 3.A.1.208) subfamily.</text>
</comment>
<dbReference type="FunFam" id="1.20.1560.10:FF:000001">
    <property type="entry name" value="ATP-binding cassette subfamily C member 1"/>
    <property type="match status" value="1"/>
</dbReference>
<dbReference type="Proteomes" id="UP000276133">
    <property type="component" value="Unassembled WGS sequence"/>
</dbReference>
<dbReference type="PROSITE" id="PS50929">
    <property type="entry name" value="ABC_TM1F"/>
    <property type="match status" value="2"/>
</dbReference>
<keyword evidence="5 14" id="KW-0812">Transmembrane</keyword>
<feature type="transmembrane region" description="Helical" evidence="14">
    <location>
        <begin position="1185"/>
        <end position="1206"/>
    </location>
</feature>
<dbReference type="Gene3D" id="1.20.1560.10">
    <property type="entry name" value="ABC transporter type 1, transmembrane domain"/>
    <property type="match status" value="2"/>
</dbReference>
<dbReference type="InterPro" id="IPR036640">
    <property type="entry name" value="ABC1_TM_sf"/>
</dbReference>
<evidence type="ECO:0000256" key="2">
    <source>
        <dbReference type="ARBA" id="ARBA00009726"/>
    </source>
</evidence>
<dbReference type="SUPFAM" id="SSF52540">
    <property type="entry name" value="P-loop containing nucleoside triphosphate hydrolases"/>
    <property type="match status" value="2"/>
</dbReference>
<evidence type="ECO:0000256" key="7">
    <source>
        <dbReference type="ARBA" id="ARBA00022741"/>
    </source>
</evidence>
<evidence type="ECO:0000256" key="9">
    <source>
        <dbReference type="ARBA" id="ARBA00022989"/>
    </source>
</evidence>
<evidence type="ECO:0000256" key="4">
    <source>
        <dbReference type="ARBA" id="ARBA00022554"/>
    </source>
</evidence>
<keyword evidence="3" id="KW-0813">Transport</keyword>
<feature type="transmembrane region" description="Helical" evidence="14">
    <location>
        <begin position="589"/>
        <end position="610"/>
    </location>
</feature>
<dbReference type="InterPro" id="IPR017871">
    <property type="entry name" value="ABC_transporter-like_CS"/>
</dbReference>
<feature type="transmembrane region" description="Helical" evidence="14">
    <location>
        <begin position="1213"/>
        <end position="1234"/>
    </location>
</feature>
<dbReference type="InterPro" id="IPR050173">
    <property type="entry name" value="ABC_transporter_C-like"/>
</dbReference>
<dbReference type="InterPro" id="IPR003593">
    <property type="entry name" value="AAA+_ATPase"/>
</dbReference>
<sequence length="1518" mass="173736">MEKQSDLQNRDSTEMSENSDTNSSLFHDYDNYEYYAVDFILNHLKNYPKDTSIQCLSQFSQNENLSACIENPNYLNFTSNTADIKETAEQSFILYDESKIQFLPAFCPNMGTVFDILVPASILVLFVKSTFIGLSILNELIIFFKNQNQENSCNSVNSWLLLISFTASLALNHFERIRGLPSGGLNFIFWASLSLTSPVSVYSQITDRLDLGHFWFEENDKIIFSRYFLIFINSILICIPETHTTYSQRRKKNFYPQNEVSILSRITFWWMNNQIFKGAKQDLTIDDLFKIDDYELSKSMSAKFEHYWTRESQEYLKFCSDKRSKAFKTKSDIADEEIKFLPSENKFKKPSLVLSILKTFYGRFLTAAFLKLCREICVLAQPVILGYLIRFVKNRNEPLIIGLLLVFSLFIVACIQSLLFHNYFDRMFNVGFRIRIALMDLIYKKSLRLSNNSRKESTVGQMVNILAVNAQSFVEYPHHLNMIWTSLFTITVAVFLLWNQLGIAAIAGVLTMVFLIPINSVFMSQSRKFLLKKYKHQDSRVKIINELLNGIKIIKLYAWELCFKSIIENVRRRELLVIKKIANFNAISYFAWTLAPFMVSVVSFGIFVFINEENSLTAEVAFVSLSLFNSLRHPLAMLPNTISSIIQANISVKRIADFLLKEEIDLSSITHDKSMDYSINANECNFGWDYENVLLKEINLKIKFKSLVSIIGRVGQGKSSLLSAIIGEMEKFSGTINVNGSIAYAPQQAWIQNATIRENILFGQPYNQDFYEKVVSACSLNTDLELLKFGDMTEIGEKGINLSGGQKQRISLARCVYANSDIYLLDDCLSAVDAHVGKHIYDNVISSNGLLKEKTRIFVTNSLNFLSNSDEIFLIENGSIIESGSYENLMEKNGAFSDFMRTFIESKNSDNNEYEFTEKNQSQTCTVKSTKTNDEQLIQKEKIESGKLKSSIFLNYFRACNVYLIALFFCIYALSTIFQISSSFWLSQWTNNSDNENRNFYFAIYFLLGFLNCSMSLGADYLFVIMYTKAAKRLHESLLNSILRCGMQFFESTPIGRILNRFAKDMESIEIRIPDYFKSFSRNFFNTSSVVLVILIATPQSLIAMIPVFVLFIFFQRFYAKYSIQIKRLELAARSPIYAFFGECLNGVSTIRAFKTHKRFIEQAQKHLDNNAIIFYSDYSANRWVGIRLEFTGSLVILASSMFIVLNKDSISAGTAGLTLSYALTITLTLIWVVRTFCDFETNLVSVERVREYCDLPHEAEWILSEKSPNSSWPSQGCINFKNFCLKYREELDFVLKDINCHFKSQEKVGIVGRTGAGKSSLTLGLFRILESNYGKIEIDGIDIKTIGLHELRKKLTIIPQEPVLFCGSLRTNLDPFEEYCDEKILEALEHAHLKEFVDSLPNGLEYECTEGGDNLSVGQRQLICLTRALLRKTKILILDEATASIDPNTDELIQSTIRSQFKDCTILTIAHRLNTILDNDRIMVLDSGKLVEFDSPSKLLSNSSSIFYSMARDAGLV</sequence>
<name>A0A3M7T3W5_BRAPC</name>
<dbReference type="PANTHER" id="PTHR24223">
    <property type="entry name" value="ATP-BINDING CASSETTE SUB-FAMILY C"/>
    <property type="match status" value="1"/>
</dbReference>
<feature type="transmembrane region" description="Helical" evidence="14">
    <location>
        <begin position="480"/>
        <end position="498"/>
    </location>
</feature>
<dbReference type="Pfam" id="PF00005">
    <property type="entry name" value="ABC_tran"/>
    <property type="match status" value="2"/>
</dbReference>
<proteinExistence type="inferred from homology"/>
<dbReference type="EC" id="7.6.2.3" evidence="11"/>
<evidence type="ECO:0000256" key="12">
    <source>
        <dbReference type="ARBA" id="ARBA00047523"/>
    </source>
</evidence>
<evidence type="ECO:0000259" key="16">
    <source>
        <dbReference type="PROSITE" id="PS50929"/>
    </source>
</evidence>
<keyword evidence="4" id="KW-0926">Vacuole</keyword>
<dbReference type="PANTHER" id="PTHR24223:SF443">
    <property type="entry name" value="MULTIDRUG-RESISTANCE LIKE PROTEIN 1, ISOFORM I"/>
    <property type="match status" value="1"/>
</dbReference>
<keyword evidence="17" id="KW-0378">Hydrolase</keyword>
<feature type="transmembrane region" description="Helical" evidence="14">
    <location>
        <begin position="116"/>
        <end position="144"/>
    </location>
</feature>
<keyword evidence="18" id="KW-1185">Reference proteome</keyword>
<dbReference type="GO" id="GO:0000323">
    <property type="term" value="C:lytic vacuole"/>
    <property type="evidence" value="ECO:0007669"/>
    <property type="project" value="UniProtKB-ARBA"/>
</dbReference>
<dbReference type="CDD" id="cd18603">
    <property type="entry name" value="ABC_6TM_MRP1_2_3_6_D2_like"/>
    <property type="match status" value="1"/>
</dbReference>
<evidence type="ECO:0000256" key="3">
    <source>
        <dbReference type="ARBA" id="ARBA00022448"/>
    </source>
</evidence>
<dbReference type="CDD" id="cd03244">
    <property type="entry name" value="ABCC_MRP_domain2"/>
    <property type="match status" value="1"/>
</dbReference>
<dbReference type="GO" id="GO:0005774">
    <property type="term" value="C:vacuolar membrane"/>
    <property type="evidence" value="ECO:0007669"/>
    <property type="project" value="UniProtKB-SubCell"/>
</dbReference>
<dbReference type="EMBL" id="REGN01000323">
    <property type="protein sequence ID" value="RNA42722.1"/>
    <property type="molecule type" value="Genomic_DNA"/>
</dbReference>
<feature type="transmembrane region" description="Helical" evidence="14">
    <location>
        <begin position="1000"/>
        <end position="1024"/>
    </location>
</feature>
<feature type="compositionally biased region" description="Basic and acidic residues" evidence="13">
    <location>
        <begin position="1"/>
        <end position="13"/>
    </location>
</feature>
<keyword evidence="8" id="KW-0067">ATP-binding</keyword>
<dbReference type="InterPro" id="IPR003439">
    <property type="entry name" value="ABC_transporter-like_ATP-bd"/>
</dbReference>
<feature type="domain" description="ABC transporter" evidence="15">
    <location>
        <begin position="679"/>
        <end position="902"/>
    </location>
</feature>
<dbReference type="CDD" id="cd03250">
    <property type="entry name" value="ABCC_MRP_domain1"/>
    <property type="match status" value="1"/>
</dbReference>
<dbReference type="PROSITE" id="PS50893">
    <property type="entry name" value="ABC_TRANSPORTER_2"/>
    <property type="match status" value="2"/>
</dbReference>
<evidence type="ECO:0000256" key="5">
    <source>
        <dbReference type="ARBA" id="ARBA00022692"/>
    </source>
</evidence>
<evidence type="ECO:0000256" key="13">
    <source>
        <dbReference type="SAM" id="MobiDB-lite"/>
    </source>
</evidence>
<evidence type="ECO:0000256" key="14">
    <source>
        <dbReference type="SAM" id="Phobius"/>
    </source>
</evidence>
<feature type="transmembrane region" description="Helical" evidence="14">
    <location>
        <begin position="184"/>
        <end position="203"/>
    </location>
</feature>
<evidence type="ECO:0000259" key="15">
    <source>
        <dbReference type="PROSITE" id="PS50893"/>
    </source>
</evidence>
<evidence type="ECO:0000256" key="11">
    <source>
        <dbReference type="ARBA" id="ARBA00024220"/>
    </source>
</evidence>
<evidence type="ECO:0000256" key="10">
    <source>
        <dbReference type="ARBA" id="ARBA00023136"/>
    </source>
</evidence>
<reference evidence="17 18" key="1">
    <citation type="journal article" date="2018" name="Sci. Rep.">
        <title>Genomic signatures of local adaptation to the degree of environmental predictability in rotifers.</title>
        <authorList>
            <person name="Franch-Gras L."/>
            <person name="Hahn C."/>
            <person name="Garcia-Roger E.M."/>
            <person name="Carmona M.J."/>
            <person name="Serra M."/>
            <person name="Gomez A."/>
        </authorList>
    </citation>
    <scope>NUCLEOTIDE SEQUENCE [LARGE SCALE GENOMIC DNA]</scope>
    <source>
        <strain evidence="17">HYR1</strain>
    </source>
</reference>
<evidence type="ECO:0000256" key="8">
    <source>
        <dbReference type="ARBA" id="ARBA00022840"/>
    </source>
</evidence>
<comment type="caution">
    <text evidence="17">The sequence shown here is derived from an EMBL/GenBank/DDBJ whole genome shotgun (WGS) entry which is preliminary data.</text>
</comment>
<dbReference type="FunFam" id="3.40.50.300:FF:000074">
    <property type="entry name" value="Multidrug resistance-associated protein 5 isoform 1"/>
    <property type="match status" value="1"/>
</dbReference>
<feature type="region of interest" description="Disordered" evidence="13">
    <location>
        <begin position="1"/>
        <end position="22"/>
    </location>
</feature>
<feature type="domain" description="ABC transmembrane type-1" evidence="16">
    <location>
        <begin position="966"/>
        <end position="1242"/>
    </location>
</feature>
<evidence type="ECO:0000256" key="1">
    <source>
        <dbReference type="ARBA" id="ARBA00004128"/>
    </source>
</evidence>
<dbReference type="SUPFAM" id="SSF90123">
    <property type="entry name" value="ABC transporter transmembrane region"/>
    <property type="match status" value="2"/>
</dbReference>
<dbReference type="Gene3D" id="3.40.50.300">
    <property type="entry name" value="P-loop containing nucleotide triphosphate hydrolases"/>
    <property type="match status" value="2"/>
</dbReference>
<keyword evidence="7" id="KW-0547">Nucleotide-binding</keyword>
<dbReference type="InterPro" id="IPR011527">
    <property type="entry name" value="ABC1_TM_dom"/>
</dbReference>
<protein>
    <recommendedName>
        <fullName evidence="11">ABC-type glutathione-S-conjugate transporter</fullName>
        <ecNumber evidence="11">7.6.2.3</ecNumber>
    </recommendedName>
</protein>
<dbReference type="FunFam" id="1.20.1560.10:FF:000020">
    <property type="entry name" value="ABC metal ion transporter"/>
    <property type="match status" value="1"/>
</dbReference>
<dbReference type="GO" id="GO:0016887">
    <property type="term" value="F:ATP hydrolysis activity"/>
    <property type="evidence" value="ECO:0007669"/>
    <property type="project" value="InterPro"/>
</dbReference>
<feature type="transmembrane region" description="Helical" evidence="14">
    <location>
        <begin position="956"/>
        <end position="980"/>
    </location>
</feature>
<feature type="transmembrane region" description="Helical" evidence="14">
    <location>
        <begin position="399"/>
        <end position="420"/>
    </location>
</feature>
<evidence type="ECO:0000313" key="18">
    <source>
        <dbReference type="Proteomes" id="UP000276133"/>
    </source>
</evidence>
<accession>A0A3M7T3W5</accession>
<keyword evidence="10 14" id="KW-0472">Membrane</keyword>
<feature type="transmembrane region" description="Helical" evidence="14">
    <location>
        <begin position="504"/>
        <end position="523"/>
    </location>
</feature>
<evidence type="ECO:0000256" key="6">
    <source>
        <dbReference type="ARBA" id="ARBA00022737"/>
    </source>
</evidence>
<dbReference type="PROSITE" id="PS00211">
    <property type="entry name" value="ABC_TRANSPORTER_1"/>
    <property type="match status" value="1"/>
</dbReference>
<keyword evidence="9 14" id="KW-1133">Transmembrane helix</keyword>
<dbReference type="STRING" id="10195.A0A3M7T3W5"/>
<dbReference type="GO" id="GO:0005524">
    <property type="term" value="F:ATP binding"/>
    <property type="evidence" value="ECO:0007669"/>
    <property type="project" value="UniProtKB-KW"/>
</dbReference>
<dbReference type="InterPro" id="IPR027417">
    <property type="entry name" value="P-loop_NTPase"/>
</dbReference>
<dbReference type="OrthoDB" id="6500128at2759"/>
<dbReference type="SMART" id="SM00382">
    <property type="entry name" value="AAA"/>
    <property type="match status" value="2"/>
</dbReference>
<feature type="transmembrane region" description="Helical" evidence="14">
    <location>
        <begin position="223"/>
        <end position="242"/>
    </location>
</feature>
<dbReference type="CDD" id="cd18595">
    <property type="entry name" value="ABC_6TM_MRP1_2_3_6_D1_like"/>
    <property type="match status" value="1"/>
</dbReference>